<dbReference type="InterPro" id="IPR051135">
    <property type="entry name" value="Gal/GlcNAc/GalNAc_ST"/>
</dbReference>
<dbReference type="RefSeq" id="XP_022107906.1">
    <property type="nucleotide sequence ID" value="XM_022252214.1"/>
</dbReference>
<dbReference type="InterPro" id="IPR027417">
    <property type="entry name" value="P-loop_NTPase"/>
</dbReference>
<reference evidence="3" key="1">
    <citation type="submission" date="2025-08" db="UniProtKB">
        <authorList>
            <consortium name="RefSeq"/>
        </authorList>
    </citation>
    <scope>IDENTIFICATION</scope>
</reference>
<dbReference type="SUPFAM" id="SSF52540">
    <property type="entry name" value="P-loop containing nucleoside triphosphate hydrolases"/>
    <property type="match status" value="1"/>
</dbReference>
<feature type="compositionally biased region" description="Polar residues" evidence="1">
    <location>
        <begin position="13"/>
        <end position="22"/>
    </location>
</feature>
<name>A0A8B7ZWJ6_ACAPL</name>
<accession>A0A8B7ZWJ6</accession>
<dbReference type="GO" id="GO:0006790">
    <property type="term" value="P:sulfur compound metabolic process"/>
    <property type="evidence" value="ECO:0007669"/>
    <property type="project" value="TreeGrafter"/>
</dbReference>
<dbReference type="GO" id="GO:0006044">
    <property type="term" value="P:N-acetylglucosamine metabolic process"/>
    <property type="evidence" value="ECO:0007669"/>
    <property type="project" value="TreeGrafter"/>
</dbReference>
<protein>
    <submittedName>
        <fullName evidence="3">Carbohydrate sulfotransferase 1-like</fullName>
    </submittedName>
</protein>
<gene>
    <name evidence="3" type="primary">LOC110988559</name>
</gene>
<organism evidence="2 3">
    <name type="scientific">Acanthaster planci</name>
    <name type="common">Crown-of-thorns starfish</name>
    <dbReference type="NCBI Taxonomy" id="133434"/>
    <lineage>
        <taxon>Eukaryota</taxon>
        <taxon>Metazoa</taxon>
        <taxon>Echinodermata</taxon>
        <taxon>Eleutherozoa</taxon>
        <taxon>Asterozoa</taxon>
        <taxon>Asteroidea</taxon>
        <taxon>Valvatacea</taxon>
        <taxon>Valvatida</taxon>
        <taxon>Acanthasteridae</taxon>
        <taxon>Acanthaster</taxon>
    </lineage>
</organism>
<dbReference type="PANTHER" id="PTHR10704">
    <property type="entry name" value="CARBOHYDRATE SULFOTRANSFERASE"/>
    <property type="match status" value="1"/>
</dbReference>
<evidence type="ECO:0000256" key="1">
    <source>
        <dbReference type="SAM" id="MobiDB-lite"/>
    </source>
</evidence>
<dbReference type="Gene3D" id="3.40.50.300">
    <property type="entry name" value="P-loop containing nucleotide triphosphate hydrolases"/>
    <property type="match status" value="1"/>
</dbReference>
<proteinExistence type="predicted"/>
<evidence type="ECO:0000313" key="2">
    <source>
        <dbReference type="Proteomes" id="UP000694845"/>
    </source>
</evidence>
<sequence length="319" mass="36367">MIETKTTFERHSSASAKPTNHSLIRPHFSDVHRLRKILPVRNTSLPASESQEVHAVVKAQRSQLIIVSQKRSGSSFVGEIFNQHRDVFYVSEPLKSLTTLFKRDKGSFDTAAHDVLNATLQCDFQRIPVAGWVIERSSVNTCSHVQEDTVSLRLGCKEAKSRYCDQPYLKVSADKCRIRKHLAIKTIRVNDLGQLKSFFTTGKLNVTALHLVRDPRGVMNSRRLLGEANLDFLRRKGIHGDETLDLCQHMERNVAFAQHGPEWLQDNYILVRYEDMAEQPHKITAEIYRHLGWEMSEAITKWLEANTNHNAGGEQETEG</sequence>
<evidence type="ECO:0000313" key="3">
    <source>
        <dbReference type="RefSeq" id="XP_022107906.1"/>
    </source>
</evidence>
<dbReference type="OrthoDB" id="6138663at2759"/>
<dbReference type="Pfam" id="PF13469">
    <property type="entry name" value="Sulfotransfer_3"/>
    <property type="match status" value="1"/>
</dbReference>
<feature type="compositionally biased region" description="Basic and acidic residues" evidence="1">
    <location>
        <begin position="1"/>
        <end position="12"/>
    </location>
</feature>
<dbReference type="AlphaFoldDB" id="A0A8B7ZWJ6"/>
<dbReference type="Proteomes" id="UP000694845">
    <property type="component" value="Unplaced"/>
</dbReference>
<feature type="region of interest" description="Disordered" evidence="1">
    <location>
        <begin position="1"/>
        <end position="22"/>
    </location>
</feature>
<dbReference type="PANTHER" id="PTHR10704:SF44">
    <property type="entry name" value="LD35051P-RELATED"/>
    <property type="match status" value="1"/>
</dbReference>
<dbReference type="GeneID" id="110988559"/>
<dbReference type="KEGG" id="aplc:110988559"/>
<keyword evidence="2" id="KW-1185">Reference proteome</keyword>
<dbReference type="OMA" id="ALDWCAN"/>
<dbReference type="GO" id="GO:0001517">
    <property type="term" value="F:N-acetylglucosamine 6-O-sulfotransferase activity"/>
    <property type="evidence" value="ECO:0007669"/>
    <property type="project" value="TreeGrafter"/>
</dbReference>